<feature type="compositionally biased region" description="Low complexity" evidence="1">
    <location>
        <begin position="340"/>
        <end position="356"/>
    </location>
</feature>
<dbReference type="PANTHER" id="PTHR32301:SF6">
    <property type="entry name" value="GOLVESIN-RELATED"/>
    <property type="match status" value="1"/>
</dbReference>
<keyword evidence="2" id="KW-0732">Signal</keyword>
<sequence length="710" mass="80809">MRSRLSKQKRILSAVTLCLAAFLLFSTNEEASSSLRPSRFLSHTKISTNDNLVVINAIGKINNLPLVEHNRRHIFKPDSWDCIIFNVATDEMIPDSNEYLEKLENELECSIIRKPGSHWGDFLMFILPSFVSNYEYVTLLLDDIYLPSEGSMALNPDAVIEKMKELNIGSIQPIIINGSYYIIDRIKDMNAMGCIVPIEKIETYVQFFSREAWECFYEMLDYRGSKGWCYDVCMPKQCPHIKEAYDARFLGYHMDRSMQSLPDDEYTKGGATIITEDVKAWIPQDKVRYENSDYGALSGSIICDKYDCDMTWRSGFTEGQEVLHCPHLQEETAVLESSEELAPVETAEEVTTVENTEGELTAPPVSIEASMELLNNYKDTSGPFSPNDVPMFFHIPKSGGSTVKDIIGACHRFTLASEFGIRDGHINDTELQVVYPKLGIPGAFLSPFVNIDTTTPQGIQRAIEIGFPTSNHLADVVVTPYLYEANGLFTPTSQGRMFAVFRHPIERSLSLFYYLQYADWEPTFQPELKNWTVAQYATSDKFENNWLTRQLTNELEGELTDGHLDLAMEIIRRKFLVGLTTRMEDTLTRFERYFQWPYTVSPEVQETCRTEFLTGKVNSNTKNKHEKPEQDNEEWNLLAEQNNYDLQLYAFVEALFDDQEALVKDVPVTIRLDQATCCACEPATFQKGGEGKCPETVIESEGEIIAQTAL</sequence>
<dbReference type="EMBL" id="BLLK01000047">
    <property type="protein sequence ID" value="GFH55252.1"/>
    <property type="molecule type" value="Genomic_DNA"/>
</dbReference>
<reference evidence="3 4" key="1">
    <citation type="journal article" date="2021" name="Sci. Rep.">
        <title>The genome of the diatom Chaetoceros tenuissimus carries an ancient integrated fragment of an extant virus.</title>
        <authorList>
            <person name="Hongo Y."/>
            <person name="Kimura K."/>
            <person name="Takaki Y."/>
            <person name="Yoshida Y."/>
            <person name="Baba S."/>
            <person name="Kobayashi G."/>
            <person name="Nagasaki K."/>
            <person name="Hano T."/>
            <person name="Tomaru Y."/>
        </authorList>
    </citation>
    <scope>NUCLEOTIDE SEQUENCE [LARGE SCALE GENOMIC DNA]</scope>
    <source>
        <strain evidence="3 4">NIES-3715</strain>
    </source>
</reference>
<comment type="caution">
    <text evidence="3">The sequence shown here is derived from an EMBL/GenBank/DDBJ whole genome shotgun (WGS) entry which is preliminary data.</text>
</comment>
<dbReference type="PANTHER" id="PTHR32301">
    <property type="entry name" value="COUNTIN RECEPTOR CNR3-RELATED"/>
    <property type="match status" value="1"/>
</dbReference>
<dbReference type="Proteomes" id="UP001054902">
    <property type="component" value="Unassembled WGS sequence"/>
</dbReference>
<name>A0AAD3D0A0_9STRA</name>
<dbReference type="Gene3D" id="3.40.50.300">
    <property type="entry name" value="P-loop containing nucleotide triphosphate hydrolases"/>
    <property type="match status" value="1"/>
</dbReference>
<evidence type="ECO:0000313" key="4">
    <source>
        <dbReference type="Proteomes" id="UP001054902"/>
    </source>
</evidence>
<feature type="region of interest" description="Disordered" evidence="1">
    <location>
        <begin position="336"/>
        <end position="356"/>
    </location>
</feature>
<organism evidence="3 4">
    <name type="scientific">Chaetoceros tenuissimus</name>
    <dbReference type="NCBI Taxonomy" id="426638"/>
    <lineage>
        <taxon>Eukaryota</taxon>
        <taxon>Sar</taxon>
        <taxon>Stramenopiles</taxon>
        <taxon>Ochrophyta</taxon>
        <taxon>Bacillariophyta</taxon>
        <taxon>Coscinodiscophyceae</taxon>
        <taxon>Chaetocerotophycidae</taxon>
        <taxon>Chaetocerotales</taxon>
        <taxon>Chaetocerotaceae</taxon>
        <taxon>Chaetoceros</taxon>
    </lineage>
</organism>
<proteinExistence type="predicted"/>
<dbReference type="SUPFAM" id="SSF52540">
    <property type="entry name" value="P-loop containing nucleoside triphosphate hydrolases"/>
    <property type="match status" value="1"/>
</dbReference>
<dbReference type="AlphaFoldDB" id="A0AAD3D0A0"/>
<dbReference type="InterPro" id="IPR027417">
    <property type="entry name" value="P-loop_NTPase"/>
</dbReference>
<dbReference type="InterPro" id="IPR053259">
    <property type="entry name" value="Golvesin-related_Golgi"/>
</dbReference>
<gene>
    <name evidence="3" type="ORF">CTEN210_11728</name>
</gene>
<evidence type="ECO:0000256" key="1">
    <source>
        <dbReference type="SAM" id="MobiDB-lite"/>
    </source>
</evidence>
<evidence type="ECO:0000313" key="3">
    <source>
        <dbReference type="EMBL" id="GFH55252.1"/>
    </source>
</evidence>
<feature type="chain" id="PRO_5042219764" evidence="2">
    <location>
        <begin position="34"/>
        <end position="710"/>
    </location>
</feature>
<accession>A0AAD3D0A0</accession>
<keyword evidence="4" id="KW-1185">Reference proteome</keyword>
<feature type="signal peptide" evidence="2">
    <location>
        <begin position="1"/>
        <end position="33"/>
    </location>
</feature>
<protein>
    <submittedName>
        <fullName evidence="3">Uncharacterized protein</fullName>
    </submittedName>
</protein>
<evidence type="ECO:0000256" key="2">
    <source>
        <dbReference type="SAM" id="SignalP"/>
    </source>
</evidence>